<sequence length="250" mass="25948">MIEELAGSYILVLLGALRIGPVFAFAPPFTLMRIPATIRVLLAIALAASFIASHTATPPRWEIGELLGMAAGELLLGLSMTLALQLGFAAIAVAGRALDIQAGFGFAFLVDPTTKAQTPLIGALFTYATAAIFFATSGPSDLVAVFAASFTQIPVGGFTMSNGIGPMLAFFATVSILGFGTVGIALLVLFLVDLVIAMMSRTLPQMNMLVLGFQVKAMVTLVLLPVTLGLAGGAIMRILRLTTEAMLALG</sequence>
<keyword evidence="8" id="KW-0966">Cell projection</keyword>
<keyword evidence="8" id="KW-0969">Cilium</keyword>
<keyword evidence="3" id="KW-1003">Cell membrane</keyword>
<keyword evidence="5 7" id="KW-1133">Transmembrane helix</keyword>
<dbReference type="RefSeq" id="WP_222992644.1">
    <property type="nucleotide sequence ID" value="NZ_JAINVV010000012.1"/>
</dbReference>
<keyword evidence="8" id="KW-0282">Flagellum</keyword>
<organism evidence="8 9">
    <name type="scientific">Sphingomonas colocasiae</name>
    <dbReference type="NCBI Taxonomy" id="1848973"/>
    <lineage>
        <taxon>Bacteria</taxon>
        <taxon>Pseudomonadati</taxon>
        <taxon>Pseudomonadota</taxon>
        <taxon>Alphaproteobacteria</taxon>
        <taxon>Sphingomonadales</taxon>
        <taxon>Sphingomonadaceae</taxon>
        <taxon>Sphingomonas</taxon>
    </lineage>
</organism>
<evidence type="ECO:0000256" key="4">
    <source>
        <dbReference type="ARBA" id="ARBA00022692"/>
    </source>
</evidence>
<evidence type="ECO:0000256" key="3">
    <source>
        <dbReference type="ARBA" id="ARBA00022475"/>
    </source>
</evidence>
<name>A0ABS7PX49_9SPHN</name>
<dbReference type="PANTHER" id="PTHR30065:SF1">
    <property type="entry name" value="SURFACE PRESENTATION OF ANTIGENS PROTEIN SPAR"/>
    <property type="match status" value="1"/>
</dbReference>
<feature type="transmembrane region" description="Helical" evidence="7">
    <location>
        <begin position="167"/>
        <end position="196"/>
    </location>
</feature>
<feature type="transmembrane region" description="Helical" evidence="7">
    <location>
        <begin position="142"/>
        <end position="161"/>
    </location>
</feature>
<keyword evidence="9" id="KW-1185">Reference proteome</keyword>
<keyword evidence="6 7" id="KW-0472">Membrane</keyword>
<evidence type="ECO:0000256" key="1">
    <source>
        <dbReference type="ARBA" id="ARBA00004651"/>
    </source>
</evidence>
<evidence type="ECO:0000256" key="2">
    <source>
        <dbReference type="ARBA" id="ARBA00009772"/>
    </source>
</evidence>
<feature type="transmembrane region" description="Helical" evidence="7">
    <location>
        <begin position="217"/>
        <end position="239"/>
    </location>
</feature>
<dbReference type="InterPro" id="IPR002010">
    <property type="entry name" value="T3SS_IM_R"/>
</dbReference>
<evidence type="ECO:0000256" key="6">
    <source>
        <dbReference type="ARBA" id="ARBA00023136"/>
    </source>
</evidence>
<gene>
    <name evidence="8" type="ORF">K7G82_24800</name>
</gene>
<dbReference type="PANTHER" id="PTHR30065">
    <property type="entry name" value="FLAGELLAR BIOSYNTHETIC PROTEIN FLIR"/>
    <property type="match status" value="1"/>
</dbReference>
<comment type="subcellular location">
    <subcellularLocation>
        <location evidence="1">Cell membrane</location>
        <topology evidence="1">Multi-pass membrane protein</topology>
    </subcellularLocation>
</comment>
<dbReference type="EMBL" id="JAINVV010000012">
    <property type="protein sequence ID" value="MBY8825544.1"/>
    <property type="molecule type" value="Genomic_DNA"/>
</dbReference>
<reference evidence="8 9" key="1">
    <citation type="submission" date="2021-08" db="EMBL/GenBank/DDBJ databases">
        <authorList>
            <person name="Tuo L."/>
        </authorList>
    </citation>
    <scope>NUCLEOTIDE SEQUENCE [LARGE SCALE GENOMIC DNA]</scope>
    <source>
        <strain evidence="8 9">JCM 31229</strain>
    </source>
</reference>
<evidence type="ECO:0000256" key="5">
    <source>
        <dbReference type="ARBA" id="ARBA00022989"/>
    </source>
</evidence>
<feature type="transmembrane region" description="Helical" evidence="7">
    <location>
        <begin position="74"/>
        <end position="98"/>
    </location>
</feature>
<evidence type="ECO:0000313" key="8">
    <source>
        <dbReference type="EMBL" id="MBY8825544.1"/>
    </source>
</evidence>
<protein>
    <submittedName>
        <fullName evidence="8">Flagellar biosynthetic protein FliR</fullName>
    </submittedName>
</protein>
<dbReference type="Proteomes" id="UP000706039">
    <property type="component" value="Unassembled WGS sequence"/>
</dbReference>
<dbReference type="PRINTS" id="PR00953">
    <property type="entry name" value="TYPE3IMRPROT"/>
</dbReference>
<feature type="transmembrane region" description="Helical" evidence="7">
    <location>
        <begin position="118"/>
        <end position="135"/>
    </location>
</feature>
<comment type="caution">
    <text evidence="8">The sequence shown here is derived from an EMBL/GenBank/DDBJ whole genome shotgun (WGS) entry which is preliminary data.</text>
</comment>
<feature type="transmembrane region" description="Helical" evidence="7">
    <location>
        <begin position="34"/>
        <end position="53"/>
    </location>
</feature>
<dbReference type="Pfam" id="PF01311">
    <property type="entry name" value="Bac_export_1"/>
    <property type="match status" value="1"/>
</dbReference>
<accession>A0ABS7PX49</accession>
<comment type="similarity">
    <text evidence="2">Belongs to the FliR/MopE/SpaR family.</text>
</comment>
<proteinExistence type="inferred from homology"/>
<keyword evidence="4 7" id="KW-0812">Transmembrane</keyword>
<evidence type="ECO:0000256" key="7">
    <source>
        <dbReference type="SAM" id="Phobius"/>
    </source>
</evidence>
<evidence type="ECO:0000313" key="9">
    <source>
        <dbReference type="Proteomes" id="UP000706039"/>
    </source>
</evidence>